<dbReference type="EMBL" id="VSRR010100144">
    <property type="protein sequence ID" value="MPC94880.1"/>
    <property type="molecule type" value="Genomic_DNA"/>
</dbReference>
<accession>A0A5B7JDQ3</accession>
<evidence type="ECO:0000256" key="1">
    <source>
        <dbReference type="SAM" id="MobiDB-lite"/>
    </source>
</evidence>
<protein>
    <submittedName>
        <fullName evidence="2">Uncharacterized protein</fullName>
    </submittedName>
</protein>
<comment type="caution">
    <text evidence="2">The sequence shown here is derived from an EMBL/GenBank/DDBJ whole genome shotgun (WGS) entry which is preliminary data.</text>
</comment>
<feature type="region of interest" description="Disordered" evidence="1">
    <location>
        <begin position="1"/>
        <end position="26"/>
    </location>
</feature>
<sequence>MHQPRPLSFPSLSLTLRSAGGAPRDE</sequence>
<evidence type="ECO:0000313" key="3">
    <source>
        <dbReference type="Proteomes" id="UP000324222"/>
    </source>
</evidence>
<organism evidence="2 3">
    <name type="scientific">Portunus trituberculatus</name>
    <name type="common">Swimming crab</name>
    <name type="synonym">Neptunus trituberculatus</name>
    <dbReference type="NCBI Taxonomy" id="210409"/>
    <lineage>
        <taxon>Eukaryota</taxon>
        <taxon>Metazoa</taxon>
        <taxon>Ecdysozoa</taxon>
        <taxon>Arthropoda</taxon>
        <taxon>Crustacea</taxon>
        <taxon>Multicrustacea</taxon>
        <taxon>Malacostraca</taxon>
        <taxon>Eumalacostraca</taxon>
        <taxon>Eucarida</taxon>
        <taxon>Decapoda</taxon>
        <taxon>Pleocyemata</taxon>
        <taxon>Brachyura</taxon>
        <taxon>Eubrachyura</taxon>
        <taxon>Portunoidea</taxon>
        <taxon>Portunidae</taxon>
        <taxon>Portuninae</taxon>
        <taxon>Portunus</taxon>
    </lineage>
</organism>
<gene>
    <name evidence="2" type="ORF">E2C01_090069</name>
</gene>
<reference evidence="2 3" key="1">
    <citation type="submission" date="2019-05" db="EMBL/GenBank/DDBJ databases">
        <title>Another draft genome of Portunus trituberculatus and its Hox gene families provides insights of decapod evolution.</title>
        <authorList>
            <person name="Jeong J.-H."/>
            <person name="Song I."/>
            <person name="Kim S."/>
            <person name="Choi T."/>
            <person name="Kim D."/>
            <person name="Ryu S."/>
            <person name="Kim W."/>
        </authorList>
    </citation>
    <scope>NUCLEOTIDE SEQUENCE [LARGE SCALE GENOMIC DNA]</scope>
    <source>
        <tissue evidence="2">Muscle</tissue>
    </source>
</reference>
<proteinExistence type="predicted"/>
<dbReference type="AlphaFoldDB" id="A0A5B7JDQ3"/>
<name>A0A5B7JDQ3_PORTR</name>
<dbReference type="Proteomes" id="UP000324222">
    <property type="component" value="Unassembled WGS sequence"/>
</dbReference>
<keyword evidence="3" id="KW-1185">Reference proteome</keyword>
<evidence type="ECO:0000313" key="2">
    <source>
        <dbReference type="EMBL" id="MPC94880.1"/>
    </source>
</evidence>